<dbReference type="InterPro" id="IPR050300">
    <property type="entry name" value="GDXG_lipolytic_enzyme"/>
</dbReference>
<dbReference type="EMBL" id="AP019400">
    <property type="protein sequence ID" value="BBI31967.1"/>
    <property type="molecule type" value="Genomic_DNA"/>
</dbReference>
<dbReference type="GO" id="GO:0016787">
    <property type="term" value="F:hydrolase activity"/>
    <property type="evidence" value="ECO:0007669"/>
    <property type="project" value="UniProtKB-KW"/>
</dbReference>
<dbReference type="RefSeq" id="WP_232058109.1">
    <property type="nucleotide sequence ID" value="NZ_AP019400.1"/>
</dbReference>
<protein>
    <submittedName>
        <fullName evidence="3">Acetylesterase</fullName>
    </submittedName>
</protein>
<dbReference type="KEGG" id="cohn:KCTCHS21_13660"/>
<evidence type="ECO:0000313" key="4">
    <source>
        <dbReference type="Proteomes" id="UP000289856"/>
    </source>
</evidence>
<accession>A0A3T1D1H8</accession>
<proteinExistence type="predicted"/>
<dbReference type="Pfam" id="PF20434">
    <property type="entry name" value="BD-FAE"/>
    <property type="match status" value="1"/>
</dbReference>
<organism evidence="3 4">
    <name type="scientific">Cohnella abietis</name>
    <dbReference type="NCBI Taxonomy" id="2507935"/>
    <lineage>
        <taxon>Bacteria</taxon>
        <taxon>Bacillati</taxon>
        <taxon>Bacillota</taxon>
        <taxon>Bacilli</taxon>
        <taxon>Bacillales</taxon>
        <taxon>Paenibacillaceae</taxon>
        <taxon>Cohnella</taxon>
    </lineage>
</organism>
<sequence length="251" mass="27621">MFENYDRLRPFIVESNVQTGAIIVCPGGAYGGLAEYEGEPIALWLNSLGITAFVLEYRVSPHKYPAPLLDAQRAIRTVRHNAEKWNISSDRVGILGFSAGGHLASMAATHFDLGIQDHEDSVERTSCRPDVLIACYPVISFGEYRNNASMNNLLGTDPEDRLLKHLSSELQVTSQTPPAFLWHTAGDQAVPVENSLLFAQALSKNKVPFDLHIYESGPHGMGLATDDAHVGAWTASCLEWLKKRDFIGSKI</sequence>
<dbReference type="InterPro" id="IPR029058">
    <property type="entry name" value="AB_hydrolase_fold"/>
</dbReference>
<dbReference type="SUPFAM" id="SSF53474">
    <property type="entry name" value="alpha/beta-Hydrolases"/>
    <property type="match status" value="1"/>
</dbReference>
<evidence type="ECO:0000313" key="3">
    <source>
        <dbReference type="EMBL" id="BBI31967.1"/>
    </source>
</evidence>
<dbReference type="InterPro" id="IPR049492">
    <property type="entry name" value="BD-FAE-like_dom"/>
</dbReference>
<reference evidence="3 4" key="1">
    <citation type="submission" date="2019-01" db="EMBL/GenBank/DDBJ databases">
        <title>Complete genome sequence of Cohnella hallensis HS21 isolated from Korean fir (Abies koreana) rhizospheric soil.</title>
        <authorList>
            <person name="Jiang L."/>
            <person name="Kang S.W."/>
            <person name="Kim S."/>
            <person name="Jung J."/>
            <person name="Kim C.Y."/>
            <person name="Kim D.H."/>
            <person name="Kim S.W."/>
            <person name="Lee J."/>
        </authorList>
    </citation>
    <scope>NUCLEOTIDE SEQUENCE [LARGE SCALE GENOMIC DNA]</scope>
    <source>
        <strain evidence="3 4">HS21</strain>
    </source>
</reference>
<dbReference type="Proteomes" id="UP000289856">
    <property type="component" value="Chromosome"/>
</dbReference>
<feature type="domain" description="BD-FAE-like" evidence="2">
    <location>
        <begin position="19"/>
        <end position="202"/>
    </location>
</feature>
<keyword evidence="4" id="KW-1185">Reference proteome</keyword>
<keyword evidence="1" id="KW-0378">Hydrolase</keyword>
<name>A0A3T1D1H8_9BACL</name>
<dbReference type="Gene3D" id="3.40.50.1820">
    <property type="entry name" value="alpha/beta hydrolase"/>
    <property type="match status" value="1"/>
</dbReference>
<gene>
    <name evidence="3" type="ORF">KCTCHS21_13660</name>
</gene>
<evidence type="ECO:0000259" key="2">
    <source>
        <dbReference type="Pfam" id="PF20434"/>
    </source>
</evidence>
<dbReference type="PANTHER" id="PTHR48081">
    <property type="entry name" value="AB HYDROLASE SUPERFAMILY PROTEIN C4A8.06C"/>
    <property type="match status" value="1"/>
</dbReference>
<dbReference type="AlphaFoldDB" id="A0A3T1D1H8"/>
<dbReference type="PANTHER" id="PTHR48081:SF6">
    <property type="entry name" value="PEPTIDASE S9 PROLYL OLIGOPEPTIDASE CATALYTIC DOMAIN-CONTAINING PROTEIN"/>
    <property type="match status" value="1"/>
</dbReference>
<evidence type="ECO:0000256" key="1">
    <source>
        <dbReference type="ARBA" id="ARBA00022801"/>
    </source>
</evidence>